<evidence type="ECO:0000313" key="1">
    <source>
        <dbReference type="EMBL" id="MCG2621779.1"/>
    </source>
</evidence>
<gene>
    <name evidence="1" type="ORF">LVY72_07585</name>
</gene>
<sequence length="76" mass="8521">MASINAYAYFGNMFEAEVTLKLGSGMHRVPDSALGEIALAELSNYGNVPGKWRFSHVERHYDEDAGEHRATVHLKR</sequence>
<dbReference type="RefSeq" id="WP_237819317.1">
    <property type="nucleotide sequence ID" value="NZ_JAKLTQ010000003.1"/>
</dbReference>
<name>A0ABS9L5M7_9MICC</name>
<reference evidence="1" key="1">
    <citation type="submission" date="2022-01" db="EMBL/GenBank/DDBJ databases">
        <authorList>
            <person name="Jo J.-H."/>
            <person name="Im W.-T."/>
        </authorList>
    </citation>
    <scope>NUCLEOTIDE SEQUENCE</scope>
    <source>
        <strain evidence="1">I2-34</strain>
    </source>
</reference>
<accession>A0ABS9L5M7</accession>
<protein>
    <submittedName>
        <fullName evidence="1">Uncharacterized protein</fullName>
    </submittedName>
</protein>
<evidence type="ECO:0000313" key="2">
    <source>
        <dbReference type="Proteomes" id="UP001165368"/>
    </source>
</evidence>
<dbReference type="Proteomes" id="UP001165368">
    <property type="component" value="Unassembled WGS sequence"/>
</dbReference>
<organism evidence="1 2">
    <name type="scientific">Arthrobacter hankyongi</name>
    <dbReference type="NCBI Taxonomy" id="2904801"/>
    <lineage>
        <taxon>Bacteria</taxon>
        <taxon>Bacillati</taxon>
        <taxon>Actinomycetota</taxon>
        <taxon>Actinomycetes</taxon>
        <taxon>Micrococcales</taxon>
        <taxon>Micrococcaceae</taxon>
        <taxon>Arthrobacter</taxon>
    </lineage>
</organism>
<keyword evidence="2" id="KW-1185">Reference proteome</keyword>
<proteinExistence type="predicted"/>
<dbReference type="EMBL" id="JAKLTQ010000003">
    <property type="protein sequence ID" value="MCG2621779.1"/>
    <property type="molecule type" value="Genomic_DNA"/>
</dbReference>
<comment type="caution">
    <text evidence="1">The sequence shown here is derived from an EMBL/GenBank/DDBJ whole genome shotgun (WGS) entry which is preliminary data.</text>
</comment>